<dbReference type="CDD" id="cd00200">
    <property type="entry name" value="WD40"/>
    <property type="match status" value="1"/>
</dbReference>
<dbReference type="InterPro" id="IPR007111">
    <property type="entry name" value="NACHT_NTPase"/>
</dbReference>
<gene>
    <name evidence="5" type="ORF">FSARC_11330</name>
</gene>
<dbReference type="SUPFAM" id="SSF52540">
    <property type="entry name" value="P-loop containing nucleoside triphosphate hydrolases"/>
    <property type="match status" value="1"/>
</dbReference>
<dbReference type="InterPro" id="IPR013087">
    <property type="entry name" value="Znf_C2H2_type"/>
</dbReference>
<dbReference type="Pfam" id="PF24809">
    <property type="entry name" value="DUF7708"/>
    <property type="match status" value="1"/>
</dbReference>
<dbReference type="AlphaFoldDB" id="A0A8H4TG22"/>
<dbReference type="InterPro" id="IPR001680">
    <property type="entry name" value="WD40_rpt"/>
</dbReference>
<dbReference type="PROSITE" id="PS50837">
    <property type="entry name" value="NACHT"/>
    <property type="match status" value="1"/>
</dbReference>
<dbReference type="Pfam" id="PF00400">
    <property type="entry name" value="WD40"/>
    <property type="match status" value="2"/>
</dbReference>
<dbReference type="PANTHER" id="PTHR10039">
    <property type="entry name" value="AMELOGENIN"/>
    <property type="match status" value="1"/>
</dbReference>
<accession>A0A8H4TG22</accession>
<evidence type="ECO:0000313" key="6">
    <source>
        <dbReference type="Proteomes" id="UP000622797"/>
    </source>
</evidence>
<dbReference type="SMART" id="SM00320">
    <property type="entry name" value="WD40"/>
    <property type="match status" value="7"/>
</dbReference>
<dbReference type="Pfam" id="PF23414">
    <property type="entry name" value="Beta-prop_EML_2"/>
    <property type="match status" value="1"/>
</dbReference>
<reference evidence="5" key="2">
    <citation type="submission" date="2020-05" db="EMBL/GenBank/DDBJ databases">
        <authorList>
            <person name="Kim H.-S."/>
            <person name="Proctor R.H."/>
            <person name="Brown D.W."/>
        </authorList>
    </citation>
    <scope>NUCLEOTIDE SEQUENCE</scope>
    <source>
        <strain evidence="5">NRRL 20472</strain>
    </source>
</reference>
<dbReference type="InterPro" id="IPR056884">
    <property type="entry name" value="NPHP3-like_N"/>
</dbReference>
<dbReference type="EMBL" id="JABEXW010000730">
    <property type="protein sequence ID" value="KAF4957355.1"/>
    <property type="molecule type" value="Genomic_DNA"/>
</dbReference>
<feature type="repeat" description="WD" evidence="3">
    <location>
        <begin position="1029"/>
        <end position="1070"/>
    </location>
</feature>
<dbReference type="InterPro" id="IPR020472">
    <property type="entry name" value="WD40_PAC1"/>
</dbReference>
<comment type="caution">
    <text evidence="5">The sequence shown here is derived from an EMBL/GenBank/DDBJ whole genome shotgun (WGS) entry which is preliminary data.</text>
</comment>
<dbReference type="Gene3D" id="2.130.10.10">
    <property type="entry name" value="YVTN repeat-like/Quinoprotein amine dehydrogenase"/>
    <property type="match status" value="1"/>
</dbReference>
<evidence type="ECO:0000256" key="3">
    <source>
        <dbReference type="PROSITE-ProRule" id="PRU00221"/>
    </source>
</evidence>
<dbReference type="PRINTS" id="PR00320">
    <property type="entry name" value="GPROTEINBRPT"/>
</dbReference>
<sequence length="1106" mass="125029">MAQRTIQIACDRFRREISSDDARLIEATTSLDDVKLAISQVERQLAARQLLRDMDRIAPFLDAIERYSKALEVAANGTPYLPWIWAPIKFVLLAVQDHTHALDKILSAYGKIGLQMPRFSRFAEAFHEDRSFQHLIGFLFEDVLEFHRRAYSMIRKPGWKMLFKSAWGGFDHRFESLLESIRRISDQIDREAVSIDLVQAVNQRKKDAEASTQRETRWRTQQLCNVLNWLEGSDTDQETKLEFLRDRCHEGTLDWVTSSPKLRGWLQRGHGKQVLWLYGKPGSGKSVLTAKLISFLRADSTRRVAFFFCDFNTPVHAASTGIFRALTAQVLRFSSDAAPFIYEEYMANGKKPTTDILKKLLPRLIANISDIRLIVDGLDEIPTSEHRKLITDLLRITREVPECRMLLISQDVPSISVQLSKYTQLSMAEEGANTRKDLTVVVSEFLRDLNSQHDDALGETVLQGLQYDILKKAEGMFLWVHLVLDILINAACLEDLRLQISSLPATLAEAFLEEHETPFINRLESQASIAYACVCQLNRGLELLAPSSTSLPVTEIALGLLSLWPYSFEHWIEHLLDCFEVEGNAMPEYILTLVERVNLACQRMMTIMMPDARQAFEDSAPLATTRKDKRLSNLLERMDPSVAHLMVELHNLSSATNDDQSPLARAMRTYQDIVEFLLREPDVEEVSHENILTFKELHGPIAFLCNVRGCEHAIIGFPSREKLKDHQALHFDKLKCHDANCSYNDVGFQTEKSLKEHRKRYHGAARLEPIPKRLRRVGKLSRDDEHNRASNEHDWDYVVNPRAPAKLSVNFCRQIKTTGVAFCASFSTDGKRVAVCGNKFASVYEIHTGTLLREFPHGSDQEDMFVQDVCFSPDGNHLATCSEDTLVRIWNIESGEKVVLSGDETNAFSVRFTPDGDTLVSGGGNCTLQFWNARTGSAIVSKDLPESIISIAISADGKHIAVGCLDGRICIFRIESKSLVTALEDQHAHKASINSIAFSPDGKQFATGSFDKTIKIWNLGQPLKCLKTLEGHEGWVFSLAFTSDARWIVSGSEDKKVRFWDTQTREYQVILEGHQRTVMSVAASPEGDCIATVSGDMVGIWSYQEL</sequence>
<protein>
    <recommendedName>
        <fullName evidence="4">NACHT domain-containing protein</fullName>
    </recommendedName>
</protein>
<evidence type="ECO:0000259" key="4">
    <source>
        <dbReference type="PROSITE" id="PS50837"/>
    </source>
</evidence>
<evidence type="ECO:0000313" key="5">
    <source>
        <dbReference type="EMBL" id="KAF4957355.1"/>
    </source>
</evidence>
<organism evidence="5 6">
    <name type="scientific">Fusarium sarcochroum</name>
    <dbReference type="NCBI Taxonomy" id="1208366"/>
    <lineage>
        <taxon>Eukaryota</taxon>
        <taxon>Fungi</taxon>
        <taxon>Dikarya</taxon>
        <taxon>Ascomycota</taxon>
        <taxon>Pezizomycotina</taxon>
        <taxon>Sordariomycetes</taxon>
        <taxon>Hypocreomycetidae</taxon>
        <taxon>Hypocreales</taxon>
        <taxon>Nectriaceae</taxon>
        <taxon>Fusarium</taxon>
        <taxon>Fusarium lateritium species complex</taxon>
    </lineage>
</organism>
<reference evidence="5" key="1">
    <citation type="journal article" date="2020" name="BMC Genomics">
        <title>Correction to: Identification and distribution of gene clusters required for synthesis of sphingolipid metabolism inhibitors in diverse species of the filamentous fungus Fusarium.</title>
        <authorList>
            <person name="Kim H.S."/>
            <person name="Lohmar J.M."/>
            <person name="Busman M."/>
            <person name="Brown D.W."/>
            <person name="Naumann T.A."/>
            <person name="Divon H.H."/>
            <person name="Lysoe E."/>
            <person name="Uhlig S."/>
            <person name="Proctor R.H."/>
        </authorList>
    </citation>
    <scope>NUCLEOTIDE SEQUENCE</scope>
    <source>
        <strain evidence="5">NRRL 20472</strain>
    </source>
</reference>
<feature type="repeat" description="WD" evidence="3">
    <location>
        <begin position="900"/>
        <end position="941"/>
    </location>
</feature>
<dbReference type="SUPFAM" id="SSF50978">
    <property type="entry name" value="WD40 repeat-like"/>
    <property type="match status" value="1"/>
</dbReference>
<dbReference type="PANTHER" id="PTHR10039:SF14">
    <property type="entry name" value="NACHT DOMAIN-CONTAINING PROTEIN"/>
    <property type="match status" value="1"/>
</dbReference>
<dbReference type="Pfam" id="PF24883">
    <property type="entry name" value="NPHP3_N"/>
    <property type="match status" value="1"/>
</dbReference>
<feature type="repeat" description="WD" evidence="3">
    <location>
        <begin position="866"/>
        <end position="900"/>
    </location>
</feature>
<feature type="domain" description="NACHT" evidence="4">
    <location>
        <begin position="273"/>
        <end position="410"/>
    </location>
</feature>
<dbReference type="Gene3D" id="3.40.50.300">
    <property type="entry name" value="P-loop containing nucleotide triphosphate hydrolases"/>
    <property type="match status" value="1"/>
</dbReference>
<dbReference type="InterPro" id="IPR015943">
    <property type="entry name" value="WD40/YVTN_repeat-like_dom_sf"/>
</dbReference>
<dbReference type="SMART" id="SM00355">
    <property type="entry name" value="ZnF_C2H2"/>
    <property type="match status" value="2"/>
</dbReference>
<dbReference type="InterPro" id="IPR056125">
    <property type="entry name" value="DUF7708"/>
</dbReference>
<dbReference type="OrthoDB" id="7464126at2759"/>
<keyword evidence="2" id="KW-0677">Repeat</keyword>
<dbReference type="PROSITE" id="PS00678">
    <property type="entry name" value="WD_REPEATS_1"/>
    <property type="match status" value="3"/>
</dbReference>
<keyword evidence="1 3" id="KW-0853">WD repeat</keyword>
<dbReference type="InterPro" id="IPR036322">
    <property type="entry name" value="WD40_repeat_dom_sf"/>
</dbReference>
<name>A0A8H4TG22_9HYPO</name>
<keyword evidence="6" id="KW-1185">Reference proteome</keyword>
<dbReference type="PROSITE" id="PS50082">
    <property type="entry name" value="WD_REPEATS_2"/>
    <property type="match status" value="4"/>
</dbReference>
<evidence type="ECO:0000256" key="1">
    <source>
        <dbReference type="ARBA" id="ARBA00022574"/>
    </source>
</evidence>
<dbReference type="InterPro" id="IPR019775">
    <property type="entry name" value="WD40_repeat_CS"/>
</dbReference>
<evidence type="ECO:0000256" key="2">
    <source>
        <dbReference type="ARBA" id="ARBA00022737"/>
    </source>
</evidence>
<dbReference type="InterPro" id="IPR027417">
    <property type="entry name" value="P-loop_NTPase"/>
</dbReference>
<dbReference type="PROSITE" id="PS50294">
    <property type="entry name" value="WD_REPEATS_REGION"/>
    <property type="match status" value="4"/>
</dbReference>
<dbReference type="InterPro" id="IPR055442">
    <property type="entry name" value="Beta-prop_EML-like_2nd"/>
</dbReference>
<proteinExistence type="predicted"/>
<feature type="repeat" description="WD" evidence="3">
    <location>
        <begin position="986"/>
        <end position="1019"/>
    </location>
</feature>
<dbReference type="Proteomes" id="UP000622797">
    <property type="component" value="Unassembled WGS sequence"/>
</dbReference>